<feature type="zinc finger region" description="CHC2-type" evidence="12 14">
    <location>
        <begin position="41"/>
        <end position="65"/>
    </location>
</feature>
<dbReference type="InterPro" id="IPR002694">
    <property type="entry name" value="Znf_CHC2"/>
</dbReference>
<evidence type="ECO:0000256" key="11">
    <source>
        <dbReference type="ARBA" id="ARBA00023163"/>
    </source>
</evidence>
<dbReference type="EMBL" id="JAWNGC010000004">
    <property type="protein sequence ID" value="MDY5154902.1"/>
    <property type="molecule type" value="Genomic_DNA"/>
</dbReference>
<dbReference type="InterPro" id="IPR006295">
    <property type="entry name" value="DNA_primase_DnaG"/>
</dbReference>
<comment type="function">
    <text evidence="12 13">RNA polymerase that catalyzes the synthesis of short RNA molecules used as primers for DNA polymerase during DNA replication.</text>
</comment>
<evidence type="ECO:0000256" key="14">
    <source>
        <dbReference type="PIRSR" id="PIRSR002811-1"/>
    </source>
</evidence>
<dbReference type="FunFam" id="3.90.580.10:FF:000001">
    <property type="entry name" value="DNA primase"/>
    <property type="match status" value="1"/>
</dbReference>
<evidence type="ECO:0000259" key="15">
    <source>
        <dbReference type="PROSITE" id="PS50880"/>
    </source>
</evidence>
<dbReference type="GO" id="GO:0000428">
    <property type="term" value="C:DNA-directed RNA polymerase complex"/>
    <property type="evidence" value="ECO:0007669"/>
    <property type="project" value="UniProtKB-KW"/>
</dbReference>
<dbReference type="SUPFAM" id="SSF56731">
    <property type="entry name" value="DNA primase core"/>
    <property type="match status" value="1"/>
</dbReference>
<evidence type="ECO:0000256" key="4">
    <source>
        <dbReference type="ARBA" id="ARBA00022695"/>
    </source>
</evidence>
<dbReference type="InterPro" id="IPR037068">
    <property type="entry name" value="DNA_primase_core_N_sf"/>
</dbReference>
<dbReference type="SUPFAM" id="SSF57783">
    <property type="entry name" value="Zinc beta-ribbon"/>
    <property type="match status" value="1"/>
</dbReference>
<dbReference type="GO" id="GO:0003899">
    <property type="term" value="F:DNA-directed RNA polymerase activity"/>
    <property type="evidence" value="ECO:0007669"/>
    <property type="project" value="UniProtKB-UniRule"/>
</dbReference>
<keyword evidence="4 12" id="KW-0548">Nucleotidyltransferase</keyword>
<evidence type="ECO:0000256" key="13">
    <source>
        <dbReference type="PIRNR" id="PIRNR002811"/>
    </source>
</evidence>
<accession>A0AAW9HX32</accession>
<dbReference type="InterPro" id="IPR030846">
    <property type="entry name" value="DnaG_bac"/>
</dbReference>
<keyword evidence="10 12" id="KW-0238">DNA-binding</keyword>
<evidence type="ECO:0000256" key="1">
    <source>
        <dbReference type="ARBA" id="ARBA00022478"/>
    </source>
</evidence>
<protein>
    <recommendedName>
        <fullName evidence="12 13">DNA primase</fullName>
        <ecNumber evidence="12">2.7.7.101</ecNumber>
    </recommendedName>
</protein>
<dbReference type="InterPro" id="IPR050219">
    <property type="entry name" value="DnaG_primase"/>
</dbReference>
<keyword evidence="5 12" id="KW-0235">DNA replication</keyword>
<keyword evidence="9" id="KW-0460">Magnesium</keyword>
<dbReference type="Pfam" id="PF01807">
    <property type="entry name" value="Zn_ribbon_DnaG"/>
    <property type="match status" value="1"/>
</dbReference>
<evidence type="ECO:0000313" key="16">
    <source>
        <dbReference type="EMBL" id="MDY5154902.1"/>
    </source>
</evidence>
<organism evidence="16 17">
    <name type="scientific">Actinotignum urinale</name>
    <dbReference type="NCBI Taxonomy" id="190146"/>
    <lineage>
        <taxon>Bacteria</taxon>
        <taxon>Bacillati</taxon>
        <taxon>Actinomycetota</taxon>
        <taxon>Actinomycetes</taxon>
        <taxon>Actinomycetales</taxon>
        <taxon>Actinomycetaceae</taxon>
        <taxon>Actinotignum</taxon>
    </lineage>
</organism>
<comment type="caution">
    <text evidence="16">The sequence shown here is derived from an EMBL/GenBank/DDBJ whole genome shotgun (WGS) entry which is preliminary data.</text>
</comment>
<dbReference type="RefSeq" id="WP_320756465.1">
    <property type="nucleotide sequence ID" value="NZ_JAWNGC010000004.1"/>
</dbReference>
<evidence type="ECO:0000256" key="8">
    <source>
        <dbReference type="ARBA" id="ARBA00022833"/>
    </source>
</evidence>
<proteinExistence type="inferred from homology"/>
<feature type="domain" description="Toprim" evidence="15">
    <location>
        <begin position="262"/>
        <end position="360"/>
    </location>
</feature>
<dbReference type="Pfam" id="PF13662">
    <property type="entry name" value="Toprim_4"/>
    <property type="match status" value="1"/>
</dbReference>
<comment type="similarity">
    <text evidence="12 13">Belongs to the DnaG primase family.</text>
</comment>
<evidence type="ECO:0000256" key="12">
    <source>
        <dbReference type="HAMAP-Rule" id="MF_00974"/>
    </source>
</evidence>
<comment type="cofactor">
    <cofactor evidence="12 13 14">
        <name>Zn(2+)</name>
        <dbReference type="ChEBI" id="CHEBI:29105"/>
    </cofactor>
    <text evidence="12 13 14">Binds 1 zinc ion per monomer.</text>
</comment>
<dbReference type="PROSITE" id="PS50880">
    <property type="entry name" value="TOPRIM"/>
    <property type="match status" value="1"/>
</dbReference>
<dbReference type="GO" id="GO:0008270">
    <property type="term" value="F:zinc ion binding"/>
    <property type="evidence" value="ECO:0007669"/>
    <property type="project" value="UniProtKB-UniRule"/>
</dbReference>
<dbReference type="EC" id="2.7.7.101" evidence="12"/>
<evidence type="ECO:0000256" key="2">
    <source>
        <dbReference type="ARBA" id="ARBA00022515"/>
    </source>
</evidence>
<sequence>MAGRVRKEDIERVKTTARIEEVVSQYVTLKNSGADSMVALCPFHDEKTPSFNVRPNAGYYHCFGCGENGDVIDFVQKQENTSFIEAVEVLARRYGVELHYEEGSFRQGTPQGPKKARMIDAHRAAVVFYRKQLRTPEGKQALQLLTERGFDDATIAHFNIGYSPQSWDSLYKELRKSGFTDAEIETAGLATRGNRGLYDRFRGRLMWPIFSITGDPIGFGARKISDDDNGPKYLNTPETPIYHKAQVLYGLNLAKKSIAEERRIVIVEGYTDVMAAHLSGVETAVATCGTAFGHEHVKIARRLLRDTNNPAAGILFSTGQSFGGEVIFTFDGDAAGQKAALRAFKEDQSFAAQTFVAISPGGMDPCDMRMKLGEDALRELVESRRPLFDFVIDSVLRNLPLNTPEGRSVGLQAGAPIVAGIRDRVIREGYIRIFAGKLGVDEKIVRGAVLEAYHKGGMKVLTQGGVPQQAEQEAPRVPGIRLPDLDDIKDPVEKSERAALQIYLQLPAFADNVEMDKLPENTFVTPTYRSIHDAIRAAGGTHTFMAHQAEAQARGVAEGDAERYATTQYISAVKEQAGPALALAVSQITAEPLPIGNPDNVMKYAWEVVVGIIRQGVIRQIAEARSALMRMPENDPSRRVAAERLVALEKQKRQCEEQMGIGS</sequence>
<keyword evidence="7 12" id="KW-0863">Zinc-finger</keyword>
<dbReference type="SMART" id="SM00493">
    <property type="entry name" value="TOPRIM"/>
    <property type="match status" value="1"/>
</dbReference>
<keyword evidence="6 12" id="KW-0479">Metal-binding</keyword>
<dbReference type="NCBIfam" id="TIGR01391">
    <property type="entry name" value="dnaG"/>
    <property type="match status" value="1"/>
</dbReference>
<keyword evidence="8 12" id="KW-0862">Zinc</keyword>
<evidence type="ECO:0000256" key="10">
    <source>
        <dbReference type="ARBA" id="ARBA00023125"/>
    </source>
</evidence>
<dbReference type="Pfam" id="PF08275">
    <property type="entry name" value="DNAG_N"/>
    <property type="match status" value="1"/>
</dbReference>
<dbReference type="GO" id="GO:0003677">
    <property type="term" value="F:DNA binding"/>
    <property type="evidence" value="ECO:0007669"/>
    <property type="project" value="UniProtKB-KW"/>
</dbReference>
<dbReference type="Gene3D" id="3.90.580.10">
    <property type="entry name" value="Zinc finger, CHC2-type domain"/>
    <property type="match status" value="1"/>
</dbReference>
<comment type="domain">
    <text evidence="12">Contains an N-terminal zinc-binding domain, a central core domain that contains the primase activity, and a C-terminal DnaB-binding domain.</text>
</comment>
<keyword evidence="2 12" id="KW-0639">Primosome</keyword>
<name>A0AAW9HX32_9ACTO</name>
<dbReference type="InterPro" id="IPR019475">
    <property type="entry name" value="DNA_primase_DnaB-bd"/>
</dbReference>
<evidence type="ECO:0000256" key="3">
    <source>
        <dbReference type="ARBA" id="ARBA00022679"/>
    </source>
</evidence>
<keyword evidence="11 12" id="KW-0804">Transcription</keyword>
<dbReference type="InterPro" id="IPR034151">
    <property type="entry name" value="TOPRIM_DnaG_bac"/>
</dbReference>
<dbReference type="AlphaFoldDB" id="A0AAW9HX32"/>
<dbReference type="GO" id="GO:1990077">
    <property type="term" value="C:primosome complex"/>
    <property type="evidence" value="ECO:0007669"/>
    <property type="project" value="UniProtKB-KW"/>
</dbReference>
<evidence type="ECO:0000313" key="17">
    <source>
        <dbReference type="Proteomes" id="UP001281731"/>
    </source>
</evidence>
<dbReference type="PANTHER" id="PTHR30313">
    <property type="entry name" value="DNA PRIMASE"/>
    <property type="match status" value="1"/>
</dbReference>
<dbReference type="InterPro" id="IPR013264">
    <property type="entry name" value="DNAG_N"/>
</dbReference>
<dbReference type="HAMAP" id="MF_00974">
    <property type="entry name" value="DNA_primase_DnaG"/>
    <property type="match status" value="1"/>
</dbReference>
<dbReference type="SMART" id="SM00400">
    <property type="entry name" value="ZnF_CHCC"/>
    <property type="match status" value="1"/>
</dbReference>
<dbReference type="GO" id="GO:0005737">
    <property type="term" value="C:cytoplasm"/>
    <property type="evidence" value="ECO:0007669"/>
    <property type="project" value="TreeGrafter"/>
</dbReference>
<comment type="catalytic activity">
    <reaction evidence="12">
        <text>ssDNA + n NTP = ssDNA/pppN(pN)n-1 hybrid + (n-1) diphosphate.</text>
        <dbReference type="EC" id="2.7.7.101"/>
    </reaction>
</comment>
<dbReference type="GO" id="GO:0006269">
    <property type="term" value="P:DNA replication, synthesis of primer"/>
    <property type="evidence" value="ECO:0007669"/>
    <property type="project" value="UniProtKB-UniRule"/>
</dbReference>
<comment type="subunit">
    <text evidence="12">Monomer. Interacts with DnaB.</text>
</comment>
<keyword evidence="1 12" id="KW-0240">DNA-directed RNA polymerase</keyword>
<dbReference type="InterPro" id="IPR036977">
    <property type="entry name" value="DNA_primase_Znf_CHC2"/>
</dbReference>
<dbReference type="Proteomes" id="UP001281731">
    <property type="component" value="Unassembled WGS sequence"/>
</dbReference>
<keyword evidence="3 12" id="KW-0808">Transferase</keyword>
<dbReference type="CDD" id="cd03364">
    <property type="entry name" value="TOPRIM_DnaG_primases"/>
    <property type="match status" value="1"/>
</dbReference>
<evidence type="ECO:0000256" key="5">
    <source>
        <dbReference type="ARBA" id="ARBA00022705"/>
    </source>
</evidence>
<evidence type="ECO:0000256" key="7">
    <source>
        <dbReference type="ARBA" id="ARBA00022771"/>
    </source>
</evidence>
<evidence type="ECO:0000256" key="6">
    <source>
        <dbReference type="ARBA" id="ARBA00022723"/>
    </source>
</evidence>
<dbReference type="Gene3D" id="3.90.980.10">
    <property type="entry name" value="DNA primase, catalytic core, N-terminal domain"/>
    <property type="match status" value="1"/>
</dbReference>
<dbReference type="Gene3D" id="3.40.1360.10">
    <property type="match status" value="1"/>
</dbReference>
<dbReference type="FunFam" id="3.90.980.10:FF:000001">
    <property type="entry name" value="DNA primase"/>
    <property type="match status" value="1"/>
</dbReference>
<gene>
    <name evidence="12 16" type="primary">dnaG</name>
    <name evidence="16" type="ORF">R6G80_04080</name>
</gene>
<reference evidence="16" key="1">
    <citation type="submission" date="2023-10" db="EMBL/GenBank/DDBJ databases">
        <title>Whole Genome based description of the genera Actinobaculum and Actinotignum reveals a complex phylogenetic relationship within the species included in the genus Actinotignum.</title>
        <authorList>
            <person name="Jensen C.S."/>
            <person name="Dargis R."/>
            <person name="Kemp M."/>
            <person name="Christensen J.J."/>
        </authorList>
    </citation>
    <scope>NUCLEOTIDE SEQUENCE</scope>
    <source>
        <strain evidence="16">SLA_B511</strain>
    </source>
</reference>
<evidence type="ECO:0000256" key="9">
    <source>
        <dbReference type="ARBA" id="ARBA00022842"/>
    </source>
</evidence>
<dbReference type="InterPro" id="IPR006171">
    <property type="entry name" value="TOPRIM_dom"/>
</dbReference>
<dbReference type="Pfam" id="PF10410">
    <property type="entry name" value="DnaB_bind"/>
    <property type="match status" value="1"/>
</dbReference>
<dbReference type="PANTHER" id="PTHR30313:SF2">
    <property type="entry name" value="DNA PRIMASE"/>
    <property type="match status" value="1"/>
</dbReference>
<dbReference type="PIRSF" id="PIRSF002811">
    <property type="entry name" value="DnaG"/>
    <property type="match status" value="1"/>
</dbReference>